<keyword evidence="3 8" id="KW-0812">Transmembrane</keyword>
<dbReference type="OrthoDB" id="73653at2759"/>
<dbReference type="Pfam" id="PF07885">
    <property type="entry name" value="Ion_trans_2"/>
    <property type="match status" value="1"/>
</dbReference>
<dbReference type="Proteomes" id="UP000270296">
    <property type="component" value="Unassembled WGS sequence"/>
</dbReference>
<dbReference type="InterPro" id="IPR004178">
    <property type="entry name" value="CaM-bd_dom"/>
</dbReference>
<keyword evidence="11" id="KW-1185">Reference proteome</keyword>
<feature type="transmembrane region" description="Helical" evidence="8">
    <location>
        <begin position="80"/>
        <end position="97"/>
    </location>
</feature>
<dbReference type="PANTHER" id="PTHR10153">
    <property type="entry name" value="SMALL CONDUCTANCE CALCIUM-ACTIVATED POTASSIUM CHANNEL"/>
    <property type="match status" value="1"/>
</dbReference>
<dbReference type="EMBL" id="UZAM01014474">
    <property type="protein sequence ID" value="VDP34168.1"/>
    <property type="molecule type" value="Genomic_DNA"/>
</dbReference>
<dbReference type="SUPFAM" id="SSF81327">
    <property type="entry name" value="Small-conductance potassium channel"/>
    <property type="match status" value="1"/>
</dbReference>
<evidence type="ECO:0000256" key="2">
    <source>
        <dbReference type="ARBA" id="ARBA00022448"/>
    </source>
</evidence>
<feature type="domain" description="Calmodulin-binding" evidence="9">
    <location>
        <begin position="203"/>
        <end position="279"/>
    </location>
</feature>
<keyword evidence="6 8" id="KW-0472">Membrane</keyword>
<reference evidence="12" key="1">
    <citation type="submission" date="2016-06" db="UniProtKB">
        <authorList>
            <consortium name="WormBaseParasite"/>
        </authorList>
    </citation>
    <scope>IDENTIFICATION</scope>
</reference>
<evidence type="ECO:0000256" key="4">
    <source>
        <dbReference type="ARBA" id="ARBA00022989"/>
    </source>
</evidence>
<evidence type="ECO:0000256" key="7">
    <source>
        <dbReference type="ARBA" id="ARBA00023303"/>
    </source>
</evidence>
<evidence type="ECO:0000256" key="6">
    <source>
        <dbReference type="ARBA" id="ARBA00023136"/>
    </source>
</evidence>
<feature type="transmembrane region" description="Helical" evidence="8">
    <location>
        <begin position="103"/>
        <end position="122"/>
    </location>
</feature>
<feature type="transmembrane region" description="Helical" evidence="8">
    <location>
        <begin position="134"/>
        <end position="152"/>
    </location>
</feature>
<dbReference type="WBParaSite" id="SBAD_0001110101-mRNA-1">
    <property type="protein sequence ID" value="SBAD_0001110101-mRNA-1"/>
    <property type="gene ID" value="SBAD_0001110101"/>
</dbReference>
<reference evidence="10 11" key="2">
    <citation type="submission" date="2018-11" db="EMBL/GenBank/DDBJ databases">
        <authorList>
            <consortium name="Pathogen Informatics"/>
        </authorList>
    </citation>
    <scope>NUCLEOTIDE SEQUENCE [LARGE SCALE GENOMIC DNA]</scope>
</reference>
<accession>A0A183J4C8</accession>
<keyword evidence="5" id="KW-0406">Ion transport</keyword>
<proteinExistence type="predicted"/>
<dbReference type="InterPro" id="IPR015449">
    <property type="entry name" value="K_chnl_Ca-activ_SK"/>
</dbReference>
<dbReference type="GO" id="GO:0016286">
    <property type="term" value="F:small conductance calcium-activated potassium channel activity"/>
    <property type="evidence" value="ECO:0007669"/>
    <property type="project" value="InterPro"/>
</dbReference>
<dbReference type="SUPFAM" id="SSF81324">
    <property type="entry name" value="Voltage-gated potassium channels"/>
    <property type="match status" value="1"/>
</dbReference>
<evidence type="ECO:0000259" key="9">
    <source>
        <dbReference type="SMART" id="SM01053"/>
    </source>
</evidence>
<dbReference type="AlphaFoldDB" id="A0A183J4C8"/>
<sequence>MFVFTVGWLAKADERSITFPVSGTLSISWAVLNQNHRSVEIIQVPLDVLLSLPMFLRFYLFCRMMALHSRQFKDAATRSIAALNHISVNFAFVLKTLMHENPLWVLVVFTISFWIVMAWILSQCERYNTRPDSINYPNSIWFIIITFMSIGYGDVTPHTYCGRALAISTGIVGAGVSSALIAVISRKLELSRSEKHVNNFMADSKLTRERKHAAAAVLQHTWFIHKYRCLRLPRDEFKLRYHQKRFLASINEFQRIKWEQRKVAEESNALVDVAKLQNDMHELLFDMQRRQEYLVSRVEMLVQKVHMIEDTMLQHPKLNTQEPISCL</sequence>
<organism evidence="12">
    <name type="scientific">Soboliphyme baturini</name>
    <dbReference type="NCBI Taxonomy" id="241478"/>
    <lineage>
        <taxon>Eukaryota</taxon>
        <taxon>Metazoa</taxon>
        <taxon>Ecdysozoa</taxon>
        <taxon>Nematoda</taxon>
        <taxon>Enoplea</taxon>
        <taxon>Dorylaimia</taxon>
        <taxon>Dioctophymatida</taxon>
        <taxon>Dioctophymatoidea</taxon>
        <taxon>Soboliphymatidae</taxon>
        <taxon>Soboliphyme</taxon>
    </lineage>
</organism>
<dbReference type="InterPro" id="IPR013099">
    <property type="entry name" value="K_chnl_dom"/>
</dbReference>
<dbReference type="InterPro" id="IPR036122">
    <property type="entry name" value="CaM-bd_dom_sf"/>
</dbReference>
<dbReference type="Gene3D" id="1.10.287.70">
    <property type="match status" value="2"/>
</dbReference>
<evidence type="ECO:0000313" key="10">
    <source>
        <dbReference type="EMBL" id="VDP34168.1"/>
    </source>
</evidence>
<keyword evidence="2" id="KW-0813">Transport</keyword>
<evidence type="ECO:0000256" key="3">
    <source>
        <dbReference type="ARBA" id="ARBA00022692"/>
    </source>
</evidence>
<protein>
    <submittedName>
        <fullName evidence="12">CaMBD domain-containing protein</fullName>
    </submittedName>
</protein>
<evidence type="ECO:0000256" key="8">
    <source>
        <dbReference type="SAM" id="Phobius"/>
    </source>
</evidence>
<evidence type="ECO:0000256" key="5">
    <source>
        <dbReference type="ARBA" id="ARBA00023065"/>
    </source>
</evidence>
<gene>
    <name evidence="10" type="ORF">SBAD_LOCUS10726</name>
</gene>
<evidence type="ECO:0000313" key="12">
    <source>
        <dbReference type="WBParaSite" id="SBAD_0001110101-mRNA-1"/>
    </source>
</evidence>
<comment type="subcellular location">
    <subcellularLocation>
        <location evidence="1">Membrane</location>
        <topology evidence="1">Multi-pass membrane protein</topology>
    </subcellularLocation>
</comment>
<feature type="transmembrane region" description="Helical" evidence="8">
    <location>
        <begin position="41"/>
        <end position="60"/>
    </location>
</feature>
<name>A0A183J4C8_9BILA</name>
<dbReference type="Pfam" id="PF02888">
    <property type="entry name" value="CaMBD"/>
    <property type="match status" value="1"/>
</dbReference>
<dbReference type="GO" id="GO:0005516">
    <property type="term" value="F:calmodulin binding"/>
    <property type="evidence" value="ECO:0007669"/>
    <property type="project" value="InterPro"/>
</dbReference>
<feature type="transmembrane region" description="Helical" evidence="8">
    <location>
        <begin position="164"/>
        <end position="185"/>
    </location>
</feature>
<keyword evidence="4 8" id="KW-1133">Transmembrane helix</keyword>
<dbReference type="GO" id="GO:0016020">
    <property type="term" value="C:membrane"/>
    <property type="evidence" value="ECO:0007669"/>
    <property type="project" value="UniProtKB-SubCell"/>
</dbReference>
<evidence type="ECO:0000313" key="11">
    <source>
        <dbReference type="Proteomes" id="UP000270296"/>
    </source>
</evidence>
<keyword evidence="7" id="KW-0407">Ion channel</keyword>
<evidence type="ECO:0000256" key="1">
    <source>
        <dbReference type="ARBA" id="ARBA00004141"/>
    </source>
</evidence>
<dbReference type="SMART" id="SM01053">
    <property type="entry name" value="CaMBD"/>
    <property type="match status" value="1"/>
</dbReference>